<sequence>MAPDTSLLEQTAGKHIFQCQSAFLDCRSAVGQTNDYRSTHWYCRRAHSECRSTVLHCRSAVATEASLQDRTAGAQFSVCQSAADQTKHCRSTHCYCWRVHSNCQSALLHCRNGVALDASLQERVVALPERVIGTWGRHQCQSVHCDCPSECLYFRSAILHCRSIVAPEASLSERTTGACSFTAGACYHNAGVLWVCQSTAEVYIGTAGASVFTARESVFIVGA</sequence>
<dbReference type="EMBL" id="KI392058">
    <property type="protein sequence ID" value="ERN20644.1"/>
    <property type="molecule type" value="Genomic_DNA"/>
</dbReference>
<proteinExistence type="predicted"/>
<accession>U5DDM1</accession>
<dbReference type="Proteomes" id="UP000017836">
    <property type="component" value="Unassembled WGS sequence"/>
</dbReference>
<dbReference type="Gramene" id="ERN20644">
    <property type="protein sequence ID" value="ERN20644"/>
    <property type="gene ID" value="AMTR_s00070p00149390"/>
</dbReference>
<gene>
    <name evidence="1" type="ORF">AMTR_s00070p00149390</name>
</gene>
<protein>
    <submittedName>
        <fullName evidence="1">Uncharacterized protein</fullName>
    </submittedName>
</protein>
<reference evidence="2" key="1">
    <citation type="journal article" date="2013" name="Science">
        <title>The Amborella genome and the evolution of flowering plants.</title>
        <authorList>
            <consortium name="Amborella Genome Project"/>
        </authorList>
    </citation>
    <scope>NUCLEOTIDE SEQUENCE [LARGE SCALE GENOMIC DNA]</scope>
</reference>
<dbReference type="AlphaFoldDB" id="U5DDM1"/>
<dbReference type="HOGENOM" id="CLU_1241602_0_0_1"/>
<name>U5DDM1_AMBTC</name>
<evidence type="ECO:0000313" key="1">
    <source>
        <dbReference type="EMBL" id="ERN20644.1"/>
    </source>
</evidence>
<keyword evidence="2" id="KW-1185">Reference proteome</keyword>
<evidence type="ECO:0000313" key="2">
    <source>
        <dbReference type="Proteomes" id="UP000017836"/>
    </source>
</evidence>
<organism evidence="1 2">
    <name type="scientific">Amborella trichopoda</name>
    <dbReference type="NCBI Taxonomy" id="13333"/>
    <lineage>
        <taxon>Eukaryota</taxon>
        <taxon>Viridiplantae</taxon>
        <taxon>Streptophyta</taxon>
        <taxon>Embryophyta</taxon>
        <taxon>Tracheophyta</taxon>
        <taxon>Spermatophyta</taxon>
        <taxon>Magnoliopsida</taxon>
        <taxon>Amborellales</taxon>
        <taxon>Amborellaceae</taxon>
        <taxon>Amborella</taxon>
    </lineage>
</organism>